<evidence type="ECO:0000256" key="5">
    <source>
        <dbReference type="ARBA" id="ARBA00022692"/>
    </source>
</evidence>
<reference evidence="11 12" key="1">
    <citation type="submission" date="2018-09" db="EMBL/GenBank/DDBJ databases">
        <authorList>
            <person name="Zhu H."/>
        </authorList>
    </citation>
    <scope>NUCLEOTIDE SEQUENCE [LARGE SCALE GENOMIC DNA]</scope>
    <source>
        <strain evidence="11 12">K1W22B-8</strain>
    </source>
</reference>
<keyword evidence="4 9" id="KW-0997">Cell inner membrane</keyword>
<keyword evidence="6 9" id="KW-1133">Transmembrane helix</keyword>
<dbReference type="PANTHER" id="PTHR35011:SF4">
    <property type="entry name" value="SLL1102 PROTEIN"/>
    <property type="match status" value="1"/>
</dbReference>
<evidence type="ECO:0000256" key="1">
    <source>
        <dbReference type="ARBA" id="ARBA00004429"/>
    </source>
</evidence>
<organism evidence="11 12">
    <name type="scientific">Oleomonas cavernae</name>
    <dbReference type="NCBI Taxonomy" id="2320859"/>
    <lineage>
        <taxon>Bacteria</taxon>
        <taxon>Pseudomonadati</taxon>
        <taxon>Pseudomonadota</taxon>
        <taxon>Alphaproteobacteria</taxon>
        <taxon>Acetobacterales</taxon>
        <taxon>Acetobacteraceae</taxon>
        <taxon>Oleomonas</taxon>
    </lineage>
</organism>
<evidence type="ECO:0000313" key="12">
    <source>
        <dbReference type="Proteomes" id="UP000284605"/>
    </source>
</evidence>
<protein>
    <recommendedName>
        <fullName evidence="9">TRAP transporter small permease protein</fullName>
    </recommendedName>
</protein>
<dbReference type="EMBL" id="QYUK01000011">
    <property type="protein sequence ID" value="RJF90022.1"/>
    <property type="molecule type" value="Genomic_DNA"/>
</dbReference>
<proteinExistence type="inferred from homology"/>
<keyword evidence="7 9" id="KW-0472">Membrane</keyword>
<comment type="subcellular location">
    <subcellularLocation>
        <location evidence="1 9">Cell inner membrane</location>
        <topology evidence="1 9">Multi-pass membrane protein</topology>
    </subcellularLocation>
</comment>
<comment type="subunit">
    <text evidence="9">The complex comprises the extracytoplasmic solute receptor protein and the two transmembrane proteins.</text>
</comment>
<dbReference type="InterPro" id="IPR055348">
    <property type="entry name" value="DctQ"/>
</dbReference>
<comment type="similarity">
    <text evidence="8 9">Belongs to the TRAP transporter small permease family.</text>
</comment>
<evidence type="ECO:0000256" key="4">
    <source>
        <dbReference type="ARBA" id="ARBA00022519"/>
    </source>
</evidence>
<evidence type="ECO:0000256" key="2">
    <source>
        <dbReference type="ARBA" id="ARBA00022448"/>
    </source>
</evidence>
<dbReference type="OrthoDB" id="9794346at2"/>
<feature type="transmembrane region" description="Helical" evidence="9">
    <location>
        <begin position="7"/>
        <end position="28"/>
    </location>
</feature>
<keyword evidence="2 9" id="KW-0813">Transport</keyword>
<keyword evidence="12" id="KW-1185">Reference proteome</keyword>
<evidence type="ECO:0000259" key="10">
    <source>
        <dbReference type="Pfam" id="PF04290"/>
    </source>
</evidence>
<keyword evidence="5 9" id="KW-0812">Transmembrane</keyword>
<feature type="transmembrane region" description="Helical" evidence="9">
    <location>
        <begin position="124"/>
        <end position="146"/>
    </location>
</feature>
<evidence type="ECO:0000256" key="3">
    <source>
        <dbReference type="ARBA" id="ARBA00022475"/>
    </source>
</evidence>
<evidence type="ECO:0000256" key="7">
    <source>
        <dbReference type="ARBA" id="ARBA00023136"/>
    </source>
</evidence>
<dbReference type="AlphaFoldDB" id="A0A418WJA8"/>
<evidence type="ECO:0000256" key="6">
    <source>
        <dbReference type="ARBA" id="ARBA00022989"/>
    </source>
</evidence>
<comment type="function">
    <text evidence="9">Part of the tripartite ATP-independent periplasmic (TRAP) transport system.</text>
</comment>
<evidence type="ECO:0000256" key="9">
    <source>
        <dbReference type="RuleBase" id="RU369079"/>
    </source>
</evidence>
<dbReference type="PANTHER" id="PTHR35011">
    <property type="entry name" value="2,3-DIKETO-L-GULONATE TRAP TRANSPORTER SMALL PERMEASE PROTEIN YIAM"/>
    <property type="match status" value="1"/>
</dbReference>
<feature type="domain" description="Tripartite ATP-independent periplasmic transporters DctQ component" evidence="10">
    <location>
        <begin position="17"/>
        <end position="149"/>
    </location>
</feature>
<evidence type="ECO:0000313" key="11">
    <source>
        <dbReference type="EMBL" id="RJF90022.1"/>
    </source>
</evidence>
<feature type="transmembrane region" description="Helical" evidence="9">
    <location>
        <begin position="78"/>
        <end position="104"/>
    </location>
</feature>
<feature type="transmembrane region" description="Helical" evidence="9">
    <location>
        <begin position="40"/>
        <end position="57"/>
    </location>
</feature>
<gene>
    <name evidence="11" type="ORF">D3874_15435</name>
</gene>
<dbReference type="GO" id="GO:0022857">
    <property type="term" value="F:transmembrane transporter activity"/>
    <property type="evidence" value="ECO:0007669"/>
    <property type="project" value="UniProtKB-UniRule"/>
</dbReference>
<name>A0A418WJA8_9PROT</name>
<accession>A0A418WJA8</accession>
<sequence>MNGAVGSVLSWATLGCVLICFSVAFLRYFAGLGYIWLQELYVWLHALVFLVGAGFTYQLGGHVRVDIFYRGAGPRGRAWLDLFGVVVFLLPWLAVITGASWRFFVASYAVGEHSPQPGGMPGLWVLKGSLFVFCVLVGLQGLVVIARSLLVLKGDLAYATRLEGEEVAP</sequence>
<evidence type="ECO:0000256" key="8">
    <source>
        <dbReference type="ARBA" id="ARBA00038436"/>
    </source>
</evidence>
<dbReference type="InterPro" id="IPR007387">
    <property type="entry name" value="TRAP_DctQ"/>
</dbReference>
<comment type="caution">
    <text evidence="11">The sequence shown here is derived from an EMBL/GenBank/DDBJ whole genome shotgun (WGS) entry which is preliminary data.</text>
</comment>
<keyword evidence="3" id="KW-1003">Cell membrane</keyword>
<dbReference type="GO" id="GO:0005886">
    <property type="term" value="C:plasma membrane"/>
    <property type="evidence" value="ECO:0007669"/>
    <property type="project" value="UniProtKB-SubCell"/>
</dbReference>
<dbReference type="Proteomes" id="UP000284605">
    <property type="component" value="Unassembled WGS sequence"/>
</dbReference>
<dbReference type="Pfam" id="PF04290">
    <property type="entry name" value="DctQ"/>
    <property type="match status" value="1"/>
</dbReference>